<proteinExistence type="predicted"/>
<gene>
    <name evidence="2" type="ORF">D9T17_16915</name>
</gene>
<keyword evidence="1" id="KW-0472">Membrane</keyword>
<accession>A0A3N2REQ2</accession>
<dbReference type="EMBL" id="RCTY01000041">
    <property type="protein sequence ID" value="ROU05856.1"/>
    <property type="molecule type" value="Genomic_DNA"/>
</dbReference>
<feature type="transmembrane region" description="Helical" evidence="1">
    <location>
        <begin position="49"/>
        <end position="74"/>
    </location>
</feature>
<sequence length="132" mass="13368">MDSYFLFMVVAKVLLALALWSALQYAALGPANRRRAQPLANAGLFARAVLGVGAGVLAGVAAIALVWGVVASIGGELDDAAFFVILLSLPVGAVAAIVCGFRLARRWVLRAQPGAAPAPGESGPAAREAGEG</sequence>
<evidence type="ECO:0000313" key="2">
    <source>
        <dbReference type="EMBL" id="ROU05856.1"/>
    </source>
</evidence>
<keyword evidence="1" id="KW-0812">Transmembrane</keyword>
<organism evidence="2 3">
    <name type="scientific">Lysobacter enzymogenes</name>
    <dbReference type="NCBI Taxonomy" id="69"/>
    <lineage>
        <taxon>Bacteria</taxon>
        <taxon>Pseudomonadati</taxon>
        <taxon>Pseudomonadota</taxon>
        <taxon>Gammaproteobacteria</taxon>
        <taxon>Lysobacterales</taxon>
        <taxon>Lysobacteraceae</taxon>
        <taxon>Lysobacter</taxon>
    </lineage>
</organism>
<keyword evidence="1" id="KW-1133">Transmembrane helix</keyword>
<dbReference type="Proteomes" id="UP000275910">
    <property type="component" value="Unassembled WGS sequence"/>
</dbReference>
<comment type="caution">
    <text evidence="2">The sequence shown here is derived from an EMBL/GenBank/DDBJ whole genome shotgun (WGS) entry which is preliminary data.</text>
</comment>
<feature type="transmembrane region" description="Helical" evidence="1">
    <location>
        <begin position="6"/>
        <end position="28"/>
    </location>
</feature>
<evidence type="ECO:0000313" key="3">
    <source>
        <dbReference type="Proteomes" id="UP000275910"/>
    </source>
</evidence>
<reference evidence="2 3" key="1">
    <citation type="submission" date="2018-10" db="EMBL/GenBank/DDBJ databases">
        <title>The genome of Lysobacter enzymogenes OH11.</title>
        <authorList>
            <person name="Liu F."/>
            <person name="Zhao Y."/>
            <person name="Qian G."/>
            <person name="Chen Y."/>
            <person name="Xu H."/>
        </authorList>
    </citation>
    <scope>NUCLEOTIDE SEQUENCE [LARGE SCALE GENOMIC DNA]</scope>
    <source>
        <strain evidence="2 3">OH11</strain>
    </source>
</reference>
<dbReference type="RefSeq" id="WP_123648509.1">
    <property type="nucleotide sequence ID" value="NZ_RCTY01000041.1"/>
</dbReference>
<evidence type="ECO:0008006" key="4">
    <source>
        <dbReference type="Google" id="ProtNLM"/>
    </source>
</evidence>
<protein>
    <recommendedName>
        <fullName evidence="4">Transmembrane protein</fullName>
    </recommendedName>
</protein>
<name>A0A3N2REQ2_LYSEN</name>
<evidence type="ECO:0000256" key="1">
    <source>
        <dbReference type="SAM" id="Phobius"/>
    </source>
</evidence>
<dbReference type="AlphaFoldDB" id="A0A3N2REQ2"/>
<feature type="transmembrane region" description="Helical" evidence="1">
    <location>
        <begin position="80"/>
        <end position="101"/>
    </location>
</feature>